<dbReference type="GO" id="GO:0046677">
    <property type="term" value="P:response to antibiotic"/>
    <property type="evidence" value="ECO:0007669"/>
    <property type="project" value="InterPro"/>
</dbReference>
<reference evidence="1 2" key="1">
    <citation type="submission" date="2016-04" db="EMBL/GenBank/DDBJ databases">
        <title>A degradative enzymes factory behind the ericoid mycorrhizal symbiosis.</title>
        <authorList>
            <consortium name="DOE Joint Genome Institute"/>
            <person name="Martino E."/>
            <person name="Morin E."/>
            <person name="Grelet G."/>
            <person name="Kuo A."/>
            <person name="Kohler A."/>
            <person name="Daghino S."/>
            <person name="Barry K."/>
            <person name="Choi C."/>
            <person name="Cichocki N."/>
            <person name="Clum A."/>
            <person name="Copeland A."/>
            <person name="Hainaut M."/>
            <person name="Haridas S."/>
            <person name="Labutti K."/>
            <person name="Lindquist E."/>
            <person name="Lipzen A."/>
            <person name="Khouja H.-R."/>
            <person name="Murat C."/>
            <person name="Ohm R."/>
            <person name="Olson A."/>
            <person name="Spatafora J."/>
            <person name="Veneault-Fourrey C."/>
            <person name="Henrissat B."/>
            <person name="Grigoriev I."/>
            <person name="Martin F."/>
            <person name="Perotto S."/>
        </authorList>
    </citation>
    <scope>NUCLEOTIDE SEQUENCE [LARGE SCALE GENOMIC DNA]</scope>
    <source>
        <strain evidence="1 2">E</strain>
    </source>
</reference>
<keyword evidence="2" id="KW-1185">Reference proteome</keyword>
<dbReference type="GeneID" id="36593209"/>
<name>A0A2J6SW63_9HELO</name>
<dbReference type="InterPro" id="IPR014622">
    <property type="entry name" value="UCP036794_erythomycin"/>
</dbReference>
<dbReference type="InterPro" id="IPR007815">
    <property type="entry name" value="Emycin_Estase"/>
</dbReference>
<dbReference type="Proteomes" id="UP000235371">
    <property type="component" value="Unassembled WGS sequence"/>
</dbReference>
<dbReference type="PANTHER" id="PTHR31299:SF0">
    <property type="entry name" value="ESTERASE, PUTATIVE (AFU_ORTHOLOGUE AFUA_1G05850)-RELATED"/>
    <property type="match status" value="1"/>
</dbReference>
<evidence type="ECO:0000313" key="1">
    <source>
        <dbReference type="EMBL" id="PMD55001.1"/>
    </source>
</evidence>
<dbReference type="PANTHER" id="PTHR31299">
    <property type="entry name" value="ESTERASE, PUTATIVE (AFU_ORTHOLOGUE AFUA_1G05850)-RELATED"/>
    <property type="match status" value="1"/>
</dbReference>
<dbReference type="Gene3D" id="3.40.1660.10">
    <property type="entry name" value="EreA-like (biosynthetic domain)"/>
    <property type="match status" value="1"/>
</dbReference>
<dbReference type="SUPFAM" id="SSF159501">
    <property type="entry name" value="EreA/ChaN-like"/>
    <property type="match status" value="1"/>
</dbReference>
<protein>
    <submittedName>
        <fullName evidence="1">Erythromycin esterase</fullName>
    </submittedName>
</protein>
<dbReference type="AlphaFoldDB" id="A0A2J6SW63"/>
<dbReference type="InParanoid" id="A0A2J6SW63"/>
<dbReference type="OrthoDB" id="413649at2759"/>
<dbReference type="PIRSF" id="PIRSF036794">
    <property type="entry name" value="UCP_erythr_ester"/>
    <property type="match status" value="1"/>
</dbReference>
<dbReference type="RefSeq" id="XP_024731905.1">
    <property type="nucleotide sequence ID" value="XM_024885132.1"/>
</dbReference>
<accession>A0A2J6SW63</accession>
<dbReference type="InterPro" id="IPR052036">
    <property type="entry name" value="Hydrolase/PRTase-associated"/>
</dbReference>
<evidence type="ECO:0000313" key="2">
    <source>
        <dbReference type="Proteomes" id="UP000235371"/>
    </source>
</evidence>
<gene>
    <name evidence="1" type="ORF">K444DRAFT_645839</name>
</gene>
<proteinExistence type="predicted"/>
<dbReference type="CDD" id="cd14728">
    <property type="entry name" value="Ere-like"/>
    <property type="match status" value="1"/>
</dbReference>
<dbReference type="Pfam" id="PF05139">
    <property type="entry name" value="Erythro_esteras"/>
    <property type="match status" value="2"/>
</dbReference>
<dbReference type="Gene3D" id="3.30.1870.10">
    <property type="entry name" value="EreA-like, domain 2"/>
    <property type="match status" value="1"/>
</dbReference>
<organism evidence="1 2">
    <name type="scientific">Hyaloscypha bicolor E</name>
    <dbReference type="NCBI Taxonomy" id="1095630"/>
    <lineage>
        <taxon>Eukaryota</taxon>
        <taxon>Fungi</taxon>
        <taxon>Dikarya</taxon>
        <taxon>Ascomycota</taxon>
        <taxon>Pezizomycotina</taxon>
        <taxon>Leotiomycetes</taxon>
        <taxon>Helotiales</taxon>
        <taxon>Hyaloscyphaceae</taxon>
        <taxon>Hyaloscypha</taxon>
        <taxon>Hyaloscypha bicolor</taxon>
    </lineage>
</organism>
<sequence>MLPPAADLLRDNVTILPPVSDPSFAKHFHKFGQYNVVLIGDGSHGTSEFYTARAKITQHLIEHHGFNVVAVEADWPDAEAVDRYVRRRPGPTTKIEVTENTSAFKRFPTWMWRNHEFHDFVEWLREYNKALKMDDKVSFYGLDLYSVGTSIQAVIKYLDHVDPKMAKIARQRYSALGPWVESSQEYGLAALVGAFKICEADVLKMLKDLLNKRIEYSSHMADGEEFHSSEQNARVIADAELYYRAMYNSSTESWNLRDTHIHLGDARATTMGKLRGEISLGQLCRQAFGDQVLSFGCGTHTGTVAAADEWDSDMRIMNVDPSLPGSVEYLAHQTGIPSFLVDLREGHCDDELRKELIQEKLERFIGVIYGPETERQSHYSHVILADQFDGYIWFDETRAVTYCRALEVHQPKTPLEFKETYPFGM</sequence>
<dbReference type="Gene3D" id="1.20.1440.30">
    <property type="entry name" value="Biosynthetic Protein domain"/>
    <property type="match status" value="1"/>
</dbReference>
<dbReference type="EMBL" id="KZ613856">
    <property type="protein sequence ID" value="PMD55001.1"/>
    <property type="molecule type" value="Genomic_DNA"/>
</dbReference>